<evidence type="ECO:0000313" key="5">
    <source>
        <dbReference type="Proteomes" id="UP000642284"/>
    </source>
</evidence>
<dbReference type="InterPro" id="IPR013783">
    <property type="entry name" value="Ig-like_fold"/>
</dbReference>
<proteinExistence type="predicted"/>
<dbReference type="InterPro" id="IPR057687">
    <property type="entry name" value="DUF7927"/>
</dbReference>
<protein>
    <submittedName>
        <fullName evidence="4">DUF11 domain-containing protein</fullName>
    </submittedName>
</protein>
<reference evidence="4 5" key="1">
    <citation type="submission" date="2020-08" db="EMBL/GenBank/DDBJ databases">
        <title>Genemic of Streptomyces polyaspartic.</title>
        <authorList>
            <person name="Liu W."/>
        </authorList>
    </citation>
    <scope>NUCLEOTIDE SEQUENCE [LARGE SCALE GENOMIC DNA]</scope>
    <source>
        <strain evidence="4 5">TRM66268-LWL</strain>
    </source>
</reference>
<feature type="domain" description="DUF11" evidence="1">
    <location>
        <begin position="345"/>
        <end position="457"/>
    </location>
</feature>
<gene>
    <name evidence="4" type="ORF">H9Y04_45160</name>
</gene>
<evidence type="ECO:0000259" key="1">
    <source>
        <dbReference type="Pfam" id="PF01345"/>
    </source>
</evidence>
<dbReference type="InterPro" id="IPR047589">
    <property type="entry name" value="DUF11_rpt"/>
</dbReference>
<dbReference type="RefSeq" id="WP_187820067.1">
    <property type="nucleotide sequence ID" value="NZ_JACTVJ010000061.1"/>
</dbReference>
<feature type="domain" description="DUF11" evidence="1">
    <location>
        <begin position="476"/>
        <end position="592"/>
    </location>
</feature>
<feature type="domain" description="DUF7927" evidence="2">
    <location>
        <begin position="1139"/>
        <end position="1249"/>
    </location>
</feature>
<feature type="domain" description="DUF7927" evidence="2">
    <location>
        <begin position="754"/>
        <end position="867"/>
    </location>
</feature>
<dbReference type="Pfam" id="PF25564">
    <property type="entry name" value="DUF7933"/>
    <property type="match status" value="1"/>
</dbReference>
<feature type="domain" description="DUF7927" evidence="2">
    <location>
        <begin position="609"/>
        <end position="730"/>
    </location>
</feature>
<dbReference type="EMBL" id="JACTVJ010000061">
    <property type="protein sequence ID" value="MBC9719671.1"/>
    <property type="molecule type" value="Genomic_DNA"/>
</dbReference>
<keyword evidence="5" id="KW-1185">Reference proteome</keyword>
<feature type="domain" description="DUF7933" evidence="3">
    <location>
        <begin position="220"/>
        <end position="331"/>
    </location>
</feature>
<sequence>MYAEDFENNPPNPDAPILLTAYTGATGMQYDADQAWLTNCNGNVRSRTSELFGNCATAGSRDATRQQAWALGKFNGQSDTAADTNHAVTALTDRNEAPNLLQFRTASPIRLAAANRFLAFSVDYAATGCNVGRPYAQFSLLSGGTTTAAGTPIDACTGAGIAAPGTGTSPAQQVRVGRYSSNGSVLATDTSVGIELRNANGAAAGNDGAFDNIKLLDATPTLDKEFSPASVPQNTQSTLTFTVTNTTELASKNGWGFTDTLPTGLKVAGATGGTCPSRVVNAPVGGSSIQATGNLNTGMASCTITVPVTSATTGTYTNGPGNVTAITGLNPPLDTDVTFTAATALSVTKTPSSTTYVPGKDLTYSIKVHNDGPETAHPTVKDPLADLIGDFTWTCAATAPSACDTPSGTGPLDTKATVAKDGDVVYTVTGKVPANATGDIDNTVTIAPGANEFDTNCATSCSASAKVTAGASETALSIEKTSDRTDGAYVPGQPLTYTVTVKNAGPSDAVGATLTDTLPTEFNSFTWSCQESTGSACSAANGTGDLPDTTKVNVAAGGSVTYTFTGTVPEGTTGRKTNTAKVTAATGTTDANCASGCSADVALNGAFVTMTKTATPADVKAGDTVTYKVVLDNAGAGDYPGFKFTDDLSGAVDDADFVVGSITTAPSGDEAAAYDDATQKLTWTGTVPAGSKVTVTYKVKIPDPLKAGGDKSLKNAVASSGSNCPTGTEPGCFSGPKGIGTMKLTKELLTPGPIKPGMVVKYQVTAVNSGSGTYPGASFTDDLSGVLDDAAWDGTEAAVSSDSARTPNAPVFDAAGKKLTWTGDVAAGETVTVTYSATVGTPPLGDKKLNNKIVGPGCPPGSTEPECGGEEEGIANLGMKKEVDAPSPVKPGSEIKYTVTLENTGTADYPNASFTDDVSGVVDDATLTDGPDQGAVYDEPGKKITWNGPVAAGDKVVITYTFTVNTPDLGDKILKNGVSSTDDVLCQPGNTPPPCSPKPPNVASLKFIKTMTAPTPLKPGDKVSYQVLVKNEGTAPYPAAWFEDDLSDVIDDATYTKDVAAESGTASYTAPKIKWTGDVAPGQTVKVTYTAKINNPAAGNKKLTNTVVGPEDSNCGATSTDLDCQGSGRTRGSGDIAQLEYRKEVTSSTTPKPGDTVEYMVTVTNTGTADYPGATFTDDLSDVIDDATFNNDQQADVGQVSYAAPNLTWRHDLPAGAAAVVKYSVTIDIPMKGNKSLSNGVKGPGQCPTGREPGCFSGPDGIADVRYTKTSSPTVPKPGDTVNYTVVVENKGRAKSQYGNFTDDLSGVLDDGVYNGDVKLVGPDQVEYREASSEIVWTGDLDPGQKSTITYSVKLNKPATGDRKLSNAVIGPVGTLCEPGGTPPPCRHESKVANPVIRKTASTNKPKTGQNVTYTIQVENTGTAKATGVKIIDDLKDVLDDATLVGTPRADSGAAPTLAKGVLTWTGDIEPAQIVTITYTVKVGPPPKGNLRLGNKVKGPSGSNCGDKPDDWCGGESEDIPFLDINKSMVPADPGEGGTVIYSVKIANRTKSDYDGAKVTDDLTDVLDDAKFAGQIDTGGKGHAAFKNRKIVWTGDIPAGKSVTIRYAVTVGNPPAGNRILKNVVTGPDASTCAPGHNRAYKGGNCRTSAVIPQEKKDK</sequence>
<dbReference type="InterPro" id="IPR057693">
    <property type="entry name" value="DUF7933"/>
</dbReference>
<dbReference type="Gene3D" id="2.60.40.740">
    <property type="match status" value="1"/>
</dbReference>
<evidence type="ECO:0000313" key="4">
    <source>
        <dbReference type="EMBL" id="MBC9719671.1"/>
    </source>
</evidence>
<organism evidence="4 5">
    <name type="scientific">Streptomyces polyasparticus</name>
    <dbReference type="NCBI Taxonomy" id="2767826"/>
    <lineage>
        <taxon>Bacteria</taxon>
        <taxon>Bacillati</taxon>
        <taxon>Actinomycetota</taxon>
        <taxon>Actinomycetes</taxon>
        <taxon>Kitasatosporales</taxon>
        <taxon>Streptomycetaceae</taxon>
        <taxon>Streptomyces</taxon>
    </lineage>
</organism>
<dbReference type="InterPro" id="IPR051172">
    <property type="entry name" value="Chlamydia_OmcB"/>
</dbReference>
<dbReference type="Pfam" id="PF25549">
    <property type="entry name" value="DUF7927"/>
    <property type="match status" value="8"/>
</dbReference>
<dbReference type="Gene3D" id="2.60.40.10">
    <property type="entry name" value="Immunoglobulins"/>
    <property type="match status" value="6"/>
</dbReference>
<accession>A0ABR7SVZ9</accession>
<feature type="domain" description="DUF7927" evidence="2">
    <location>
        <begin position="1014"/>
        <end position="1113"/>
    </location>
</feature>
<feature type="domain" description="DUF7927" evidence="2">
    <location>
        <begin position="878"/>
        <end position="998"/>
    </location>
</feature>
<feature type="domain" description="DUF7927" evidence="2">
    <location>
        <begin position="1402"/>
        <end position="1501"/>
    </location>
</feature>
<feature type="domain" description="DUF7927" evidence="2">
    <location>
        <begin position="1268"/>
        <end position="1379"/>
    </location>
</feature>
<dbReference type="Proteomes" id="UP000642284">
    <property type="component" value="Unassembled WGS sequence"/>
</dbReference>
<dbReference type="InterPro" id="IPR001434">
    <property type="entry name" value="OmcB-like_DUF11"/>
</dbReference>
<comment type="caution">
    <text evidence="4">The sequence shown here is derived from an EMBL/GenBank/DDBJ whole genome shotgun (WGS) entry which is preliminary data.</text>
</comment>
<dbReference type="PANTHER" id="PTHR34819">
    <property type="entry name" value="LARGE CYSTEINE-RICH PERIPLASMIC PROTEIN OMCB"/>
    <property type="match status" value="1"/>
</dbReference>
<evidence type="ECO:0000259" key="2">
    <source>
        <dbReference type="Pfam" id="PF25549"/>
    </source>
</evidence>
<name>A0ABR7SVZ9_9ACTN</name>
<feature type="domain" description="DUF7927" evidence="2">
    <location>
        <begin position="1536"/>
        <end position="1636"/>
    </location>
</feature>
<evidence type="ECO:0000259" key="3">
    <source>
        <dbReference type="Pfam" id="PF25564"/>
    </source>
</evidence>
<dbReference type="NCBIfam" id="TIGR01451">
    <property type="entry name" value="B_ant_repeat"/>
    <property type="match status" value="6"/>
</dbReference>
<dbReference type="Pfam" id="PF01345">
    <property type="entry name" value="DUF11"/>
    <property type="match status" value="2"/>
</dbReference>